<dbReference type="AlphaFoldDB" id="A0A7W5B1J0"/>
<dbReference type="InterPro" id="IPR035238">
    <property type="entry name" value="DUF5345"/>
</dbReference>
<feature type="transmembrane region" description="Helical" evidence="2">
    <location>
        <begin position="98"/>
        <end position="116"/>
    </location>
</feature>
<evidence type="ECO:0000313" key="4">
    <source>
        <dbReference type="Proteomes" id="UP000570361"/>
    </source>
</evidence>
<keyword evidence="2" id="KW-0812">Transmembrane</keyword>
<evidence type="ECO:0000256" key="2">
    <source>
        <dbReference type="SAM" id="Phobius"/>
    </source>
</evidence>
<evidence type="ECO:0000313" key="3">
    <source>
        <dbReference type="EMBL" id="MBB3112171.1"/>
    </source>
</evidence>
<dbReference type="RefSeq" id="WP_183602156.1">
    <property type="nucleotide sequence ID" value="NZ_JACHXK010000010.1"/>
</dbReference>
<evidence type="ECO:0000256" key="1">
    <source>
        <dbReference type="SAM" id="MobiDB-lite"/>
    </source>
</evidence>
<reference evidence="3 4" key="1">
    <citation type="submission" date="2020-08" db="EMBL/GenBank/DDBJ databases">
        <title>Genomic Encyclopedia of Type Strains, Phase III (KMG-III): the genomes of soil and plant-associated and newly described type strains.</title>
        <authorList>
            <person name="Whitman W."/>
        </authorList>
    </citation>
    <scope>NUCLEOTIDE SEQUENCE [LARGE SCALE GENOMIC DNA]</scope>
    <source>
        <strain evidence="3 4">CECT 5862</strain>
    </source>
</reference>
<dbReference type="EMBL" id="JACHXK010000010">
    <property type="protein sequence ID" value="MBB3112171.1"/>
    <property type="molecule type" value="Genomic_DNA"/>
</dbReference>
<feature type="region of interest" description="Disordered" evidence="1">
    <location>
        <begin position="1"/>
        <end position="26"/>
    </location>
</feature>
<gene>
    <name evidence="3" type="ORF">FHS18_004249</name>
</gene>
<keyword evidence="2" id="KW-0472">Membrane</keyword>
<feature type="transmembrane region" description="Helical" evidence="2">
    <location>
        <begin position="71"/>
        <end position="92"/>
    </location>
</feature>
<accession>A0A7W5B1J0</accession>
<name>A0A7W5B1J0_9BACL</name>
<sequence length="127" mass="14513">MKDYRKNERRAERTAAEGKQSEQERAVDEELASLLRGPLAQWEEQIQPEVPALADLAQLVSSHRSQQRVRLWRDLLILWVIGGIVIACLLLLLEQNVVWFAIVQAIVLVGAVLFGVRFGGREREVRE</sequence>
<keyword evidence="4" id="KW-1185">Reference proteome</keyword>
<proteinExistence type="predicted"/>
<keyword evidence="2" id="KW-1133">Transmembrane helix</keyword>
<dbReference type="Pfam" id="PF17280">
    <property type="entry name" value="DUF5345"/>
    <property type="match status" value="1"/>
</dbReference>
<organism evidence="3 4">
    <name type="scientific">Paenibacillus phyllosphaerae</name>
    <dbReference type="NCBI Taxonomy" id="274593"/>
    <lineage>
        <taxon>Bacteria</taxon>
        <taxon>Bacillati</taxon>
        <taxon>Bacillota</taxon>
        <taxon>Bacilli</taxon>
        <taxon>Bacillales</taxon>
        <taxon>Paenibacillaceae</taxon>
        <taxon>Paenibacillus</taxon>
    </lineage>
</organism>
<protein>
    <submittedName>
        <fullName evidence="3">Uncharacterized protein</fullName>
    </submittedName>
</protein>
<dbReference type="Proteomes" id="UP000570361">
    <property type="component" value="Unassembled WGS sequence"/>
</dbReference>
<comment type="caution">
    <text evidence="3">The sequence shown here is derived from an EMBL/GenBank/DDBJ whole genome shotgun (WGS) entry which is preliminary data.</text>
</comment>